<comment type="pathway">
    <text evidence="2 15">Amino-acid biosynthesis; L-lysine biosynthesis via DAP pathway; (S)-tetrahydrodipicolinate from L-aspartate: step 2/4.</text>
</comment>
<dbReference type="InterPro" id="IPR005986">
    <property type="entry name" value="Asp_semialdehyde_DH_beta"/>
</dbReference>
<dbReference type="NCBIfam" id="TIGR01296">
    <property type="entry name" value="asd_B"/>
    <property type="match status" value="1"/>
</dbReference>
<evidence type="ECO:0000313" key="19">
    <source>
        <dbReference type="Proteomes" id="UP000033731"/>
    </source>
</evidence>
<keyword evidence="19" id="KW-1185">Reference proteome</keyword>
<dbReference type="InterPro" id="IPR012080">
    <property type="entry name" value="Asp_semialdehyde_DH"/>
</dbReference>
<reference evidence="18 19" key="1">
    <citation type="journal article" date="2015" name="Phytopathology">
        <title>Genomes of Candidatus Liberibacter solanacearum haplotype A from New Zealand and the USA suggest significant genome plasticity in the species.</title>
        <authorList>
            <person name="Thompson S.M."/>
            <person name="Johnson C.P."/>
            <person name="Lu A.Y."/>
            <person name="Frampton R.A."/>
            <person name="Sullivan K.L."/>
            <person name="Fiers M.W."/>
            <person name="Crowhurst R.N."/>
            <person name="Pitman A.R."/>
            <person name="Scott I."/>
            <person name="Gudmestad N.C."/>
            <person name="Smith G.R."/>
        </authorList>
    </citation>
    <scope>NUCLEOTIDE SEQUENCE [LARGE SCALE GENOMIC DNA]</scope>
    <source>
        <strain evidence="18 19">LsoNZ1</strain>
    </source>
</reference>
<dbReference type="GO" id="GO:0051287">
    <property type="term" value="F:NAD binding"/>
    <property type="evidence" value="ECO:0007669"/>
    <property type="project" value="InterPro"/>
</dbReference>
<feature type="binding site" evidence="15">
    <location>
        <begin position="40"/>
        <end position="41"/>
    </location>
    <ligand>
        <name>NADP(+)</name>
        <dbReference type="ChEBI" id="CHEBI:58349"/>
    </ligand>
</feature>
<dbReference type="GO" id="GO:0046983">
    <property type="term" value="F:protein dimerization activity"/>
    <property type="evidence" value="ECO:0007669"/>
    <property type="project" value="InterPro"/>
</dbReference>
<evidence type="ECO:0000256" key="5">
    <source>
        <dbReference type="ARBA" id="ARBA00011738"/>
    </source>
</evidence>
<keyword evidence="7 15" id="KW-0028">Amino-acid biosynthesis</keyword>
<evidence type="ECO:0000256" key="4">
    <source>
        <dbReference type="ARBA" id="ARBA00010584"/>
    </source>
</evidence>
<dbReference type="PIRSF" id="PIRSF000148">
    <property type="entry name" value="ASA_dh"/>
    <property type="match status" value="1"/>
</dbReference>
<protein>
    <recommendedName>
        <fullName evidence="6 15">Aspartate-semialdehyde dehydrogenase</fullName>
        <shortName evidence="15">ASA dehydrogenase</shortName>
        <shortName evidence="15">ASADH</shortName>
        <ecNumber evidence="6 15">1.2.1.11</ecNumber>
    </recommendedName>
    <alternativeName>
        <fullName evidence="15">Aspartate-beta-semialdehyde dehydrogenase</fullName>
    </alternativeName>
</protein>
<dbReference type="InterPro" id="IPR000534">
    <property type="entry name" value="Semialdehyde_DH_NAD-bd"/>
</dbReference>
<evidence type="ECO:0000256" key="15">
    <source>
        <dbReference type="HAMAP-Rule" id="MF_02121"/>
    </source>
</evidence>
<comment type="subunit">
    <text evidence="5 15">Homodimer.</text>
</comment>
<comment type="pathway">
    <text evidence="3 15">Amino-acid biosynthesis; L-threonine biosynthesis; L-threonine from L-aspartate: step 2/5.</text>
</comment>
<evidence type="ECO:0000256" key="16">
    <source>
        <dbReference type="PIRSR" id="PIRSR000148-1"/>
    </source>
</evidence>
<dbReference type="SUPFAM" id="SSF51735">
    <property type="entry name" value="NAD(P)-binding Rossmann-fold domains"/>
    <property type="match status" value="1"/>
</dbReference>
<feature type="active site" description="Acyl-thioester intermediate" evidence="15 16">
    <location>
        <position position="131"/>
    </location>
</feature>
<evidence type="ECO:0000256" key="14">
    <source>
        <dbReference type="ARBA" id="ARBA00047891"/>
    </source>
</evidence>
<dbReference type="InterPro" id="IPR012280">
    <property type="entry name" value="Semialdhyde_DH_dimer_dom"/>
</dbReference>
<dbReference type="Pfam" id="PF01118">
    <property type="entry name" value="Semialdhyde_dh"/>
    <property type="match status" value="1"/>
</dbReference>
<evidence type="ECO:0000256" key="1">
    <source>
        <dbReference type="ARBA" id="ARBA00005021"/>
    </source>
</evidence>
<keyword evidence="10 15" id="KW-0220">Diaminopimelate biosynthesis</keyword>
<dbReference type="UniPathway" id="UPA00050">
    <property type="reaction ID" value="UER00463"/>
</dbReference>
<dbReference type="EC" id="1.2.1.11" evidence="6 15"/>
<keyword evidence="11 15" id="KW-0560">Oxidoreductase</keyword>
<dbReference type="InterPro" id="IPR036291">
    <property type="entry name" value="NAD(P)-bd_dom_sf"/>
</dbReference>
<keyword evidence="12 15" id="KW-0457">Lysine biosynthesis</keyword>
<keyword evidence="9 15" id="KW-0521">NADP</keyword>
<comment type="caution">
    <text evidence="15">Lacks conserved residue(s) required for the propagation of feature annotation.</text>
</comment>
<dbReference type="PANTHER" id="PTHR46278">
    <property type="entry name" value="DEHYDROGENASE, PUTATIVE-RELATED"/>
    <property type="match status" value="1"/>
</dbReference>
<dbReference type="UniPathway" id="UPA00034">
    <property type="reaction ID" value="UER00016"/>
</dbReference>
<dbReference type="SMART" id="SM00859">
    <property type="entry name" value="Semialdhyde_dh"/>
    <property type="match status" value="1"/>
</dbReference>
<feature type="binding site" evidence="15">
    <location>
        <position position="316"/>
    </location>
    <ligand>
        <name>NADP(+)</name>
        <dbReference type="ChEBI" id="CHEBI:58349"/>
    </ligand>
</feature>
<feature type="active site" description="Proton acceptor" evidence="15 16">
    <location>
        <position position="243"/>
    </location>
</feature>
<dbReference type="CDD" id="cd18131">
    <property type="entry name" value="ASADH_C_bac_euk_like"/>
    <property type="match status" value="1"/>
</dbReference>
<dbReference type="UniPathway" id="UPA00051">
    <property type="reaction ID" value="UER00464"/>
</dbReference>
<evidence type="ECO:0000259" key="17">
    <source>
        <dbReference type="SMART" id="SM00859"/>
    </source>
</evidence>
<dbReference type="PANTHER" id="PTHR46278:SF2">
    <property type="entry name" value="ASPARTATE-SEMIALDEHYDE DEHYDROGENASE"/>
    <property type="match status" value="1"/>
</dbReference>
<comment type="catalytic activity">
    <reaction evidence="14 15">
        <text>L-aspartate 4-semialdehyde + phosphate + NADP(+) = 4-phospho-L-aspartate + NADPH + H(+)</text>
        <dbReference type="Rhea" id="RHEA:24284"/>
        <dbReference type="ChEBI" id="CHEBI:15378"/>
        <dbReference type="ChEBI" id="CHEBI:43474"/>
        <dbReference type="ChEBI" id="CHEBI:57535"/>
        <dbReference type="ChEBI" id="CHEBI:57783"/>
        <dbReference type="ChEBI" id="CHEBI:58349"/>
        <dbReference type="ChEBI" id="CHEBI:537519"/>
        <dbReference type="EC" id="1.2.1.11"/>
    </reaction>
</comment>
<dbReference type="NCBIfam" id="NF011456">
    <property type="entry name" value="PRK14874.1"/>
    <property type="match status" value="1"/>
</dbReference>
<keyword evidence="8 15" id="KW-0791">Threonine biosynthesis</keyword>
<dbReference type="GO" id="GO:0050661">
    <property type="term" value="F:NADP binding"/>
    <property type="evidence" value="ECO:0007669"/>
    <property type="project" value="UniProtKB-UniRule"/>
</dbReference>
<comment type="caution">
    <text evidence="18">The sequence shown here is derived from an EMBL/GenBank/DDBJ whole genome shotgun (WGS) entry which is preliminary data.</text>
</comment>
<feature type="binding site" evidence="15">
    <location>
        <position position="100"/>
    </location>
    <ligand>
        <name>phosphate</name>
        <dbReference type="ChEBI" id="CHEBI:43474"/>
    </ligand>
</feature>
<dbReference type="HAMAP" id="MF_02121">
    <property type="entry name" value="ASADH"/>
    <property type="match status" value="1"/>
</dbReference>
<evidence type="ECO:0000256" key="2">
    <source>
        <dbReference type="ARBA" id="ARBA00005076"/>
    </source>
</evidence>
<feature type="binding site" evidence="15">
    <location>
        <position position="158"/>
    </location>
    <ligand>
        <name>substrate</name>
    </ligand>
</feature>
<feature type="binding site" evidence="15">
    <location>
        <begin position="161"/>
        <end position="162"/>
    </location>
    <ligand>
        <name>NADP(+)</name>
        <dbReference type="ChEBI" id="CHEBI:58349"/>
    </ligand>
</feature>
<evidence type="ECO:0000256" key="6">
    <source>
        <dbReference type="ARBA" id="ARBA00013120"/>
    </source>
</evidence>
<dbReference type="Proteomes" id="UP000033731">
    <property type="component" value="Unassembled WGS sequence"/>
</dbReference>
<proteinExistence type="inferred from homology"/>
<dbReference type="SUPFAM" id="SSF55347">
    <property type="entry name" value="Glyceraldehyde-3-phosphate dehydrogenase-like, C-terminal domain"/>
    <property type="match status" value="1"/>
</dbReference>
<feature type="binding site" evidence="15">
    <location>
        <begin position="12"/>
        <end position="15"/>
    </location>
    <ligand>
        <name>NADP(+)</name>
        <dbReference type="ChEBI" id="CHEBI:58349"/>
    </ligand>
</feature>
<name>A0A0F4VP02_9HYPH</name>
<comment type="similarity">
    <text evidence="4 15">Belongs to the aspartate-semialdehyde dehydrogenase family.</text>
</comment>
<dbReference type="GO" id="GO:0071266">
    <property type="term" value="P:'de novo' L-methionine biosynthetic process"/>
    <property type="evidence" value="ECO:0007669"/>
    <property type="project" value="UniProtKB-UniRule"/>
</dbReference>
<dbReference type="Gene3D" id="3.30.360.10">
    <property type="entry name" value="Dihydrodipicolinate Reductase, domain 2"/>
    <property type="match status" value="1"/>
</dbReference>
<evidence type="ECO:0000256" key="3">
    <source>
        <dbReference type="ARBA" id="ARBA00005097"/>
    </source>
</evidence>
<dbReference type="GO" id="GO:0009097">
    <property type="term" value="P:isoleucine biosynthetic process"/>
    <property type="evidence" value="ECO:0007669"/>
    <property type="project" value="UniProtKB-UniRule"/>
</dbReference>
<evidence type="ECO:0000256" key="13">
    <source>
        <dbReference type="ARBA" id="ARBA00023167"/>
    </source>
</evidence>
<dbReference type="Pfam" id="PF02774">
    <property type="entry name" value="Semialdhyde_dhC"/>
    <property type="match status" value="1"/>
</dbReference>
<evidence type="ECO:0000256" key="12">
    <source>
        <dbReference type="ARBA" id="ARBA00023154"/>
    </source>
</evidence>
<dbReference type="AlphaFoldDB" id="A0A0F4VP02"/>
<keyword evidence="13 15" id="KW-0486">Methionine biosynthesis</keyword>
<dbReference type="GO" id="GO:0009089">
    <property type="term" value="P:lysine biosynthetic process via diaminopimelate"/>
    <property type="evidence" value="ECO:0007669"/>
    <property type="project" value="UniProtKB-UniRule"/>
</dbReference>
<dbReference type="EMBL" id="JMTK01000001">
    <property type="protein sequence ID" value="KJZ82407.1"/>
    <property type="molecule type" value="Genomic_DNA"/>
</dbReference>
<organism evidence="18 19">
    <name type="scientific">Candidatus Liberibacter solanacearum</name>
    <dbReference type="NCBI Taxonomy" id="556287"/>
    <lineage>
        <taxon>Bacteria</taxon>
        <taxon>Pseudomonadati</taxon>
        <taxon>Pseudomonadota</taxon>
        <taxon>Alphaproteobacteria</taxon>
        <taxon>Hyphomicrobiales</taxon>
        <taxon>Rhizobiaceae</taxon>
        <taxon>Liberibacter</taxon>
    </lineage>
</organism>
<comment type="function">
    <text evidence="15">Catalyzes the NADPH-dependent formation of L-aspartate-semialdehyde (L-ASA) by the reductive dephosphorylation of L-aspartyl-4-phosphate.</text>
</comment>
<evidence type="ECO:0000256" key="8">
    <source>
        <dbReference type="ARBA" id="ARBA00022697"/>
    </source>
</evidence>
<dbReference type="GO" id="GO:0019877">
    <property type="term" value="P:diaminopimelate biosynthetic process"/>
    <property type="evidence" value="ECO:0007669"/>
    <property type="project" value="UniProtKB-UniRule"/>
</dbReference>
<comment type="pathway">
    <text evidence="1 15">Amino-acid biosynthesis; L-methionine biosynthesis via de novo pathway; L-homoserine from L-aspartate: step 2/3.</text>
</comment>
<evidence type="ECO:0000256" key="11">
    <source>
        <dbReference type="ARBA" id="ARBA00023002"/>
    </source>
</evidence>
<evidence type="ECO:0000256" key="9">
    <source>
        <dbReference type="ARBA" id="ARBA00022857"/>
    </source>
</evidence>
<accession>A0A0F4VP02</accession>
<sequence length="343" mass="37780">MMTFKIAVVGATGNVGREMLNIIYERGFPINKIVALASKRSVGIKLPFGNKTIEVEDVNSYDFSKTDICLMSAGHAFSAKMSPKIAEKGCVVIDNSSAWRYDSDVPLIVPEVNPETISLASRKNIIANPNCSTIQLVVVLKPLHDIAMIKRVVVSTYQSVSGAGKKGIDELLIQTKSFSENKKIENHVFTKDIAFNIIPHIDIFMDDGSTKEEWKVVAETQKILDPNIKISCTAARVPVFIGHSESVNIEFENNITVEKARTVLSKSSGCVVIDKPEKNEYATPIECVNQDPVFVSRIRKDMTVKSGLNLWIVANNLRKGAALNAVQIAEFVIKNTNKNTTLP</sequence>
<feature type="binding site" evidence="15">
    <location>
        <position position="236"/>
    </location>
    <ligand>
        <name>substrate</name>
    </ligand>
</feature>
<dbReference type="GO" id="GO:0004073">
    <property type="term" value="F:aspartate-semialdehyde dehydrogenase activity"/>
    <property type="evidence" value="ECO:0007669"/>
    <property type="project" value="UniProtKB-UniRule"/>
</dbReference>
<dbReference type="PATRIC" id="fig|556287.9.peg.7"/>
<evidence type="ECO:0000256" key="10">
    <source>
        <dbReference type="ARBA" id="ARBA00022915"/>
    </source>
</evidence>
<dbReference type="GO" id="GO:0009088">
    <property type="term" value="P:threonine biosynthetic process"/>
    <property type="evidence" value="ECO:0007669"/>
    <property type="project" value="UniProtKB-UniRule"/>
</dbReference>
<evidence type="ECO:0000256" key="7">
    <source>
        <dbReference type="ARBA" id="ARBA00022605"/>
    </source>
</evidence>
<evidence type="ECO:0000313" key="18">
    <source>
        <dbReference type="EMBL" id="KJZ82407.1"/>
    </source>
</evidence>
<feature type="domain" description="Semialdehyde dehydrogenase NAD-binding" evidence="17">
    <location>
        <begin position="5"/>
        <end position="120"/>
    </location>
</feature>
<gene>
    <name evidence="15" type="primary">asd</name>
    <name evidence="18" type="ORF">DJ66_0007</name>
</gene>
<dbReference type="Gene3D" id="3.40.50.720">
    <property type="entry name" value="NAD(P)-binding Rossmann-like Domain"/>
    <property type="match status" value="1"/>
</dbReference>
<dbReference type="CDD" id="cd02316">
    <property type="entry name" value="VcASADH2_like_N"/>
    <property type="match status" value="1"/>
</dbReference>